<keyword evidence="12" id="KW-1185">Reference proteome</keyword>
<evidence type="ECO:0000256" key="1">
    <source>
        <dbReference type="ARBA" id="ARBA00004496"/>
    </source>
</evidence>
<evidence type="ECO:0000256" key="10">
    <source>
        <dbReference type="ARBA" id="ARBA00032441"/>
    </source>
</evidence>
<dbReference type="PANTHER" id="PTHR33540">
    <property type="entry name" value="TRNA THREONYLCARBAMOYLADENOSINE BIOSYNTHESIS PROTEIN TSAE"/>
    <property type="match status" value="1"/>
</dbReference>
<evidence type="ECO:0000256" key="2">
    <source>
        <dbReference type="ARBA" id="ARBA00007599"/>
    </source>
</evidence>
<dbReference type="EMBL" id="QGGV01000004">
    <property type="protein sequence ID" value="PWK56537.1"/>
    <property type="molecule type" value="Genomic_DNA"/>
</dbReference>
<reference evidence="11 12" key="1">
    <citation type="submission" date="2018-05" db="EMBL/GenBank/DDBJ databases">
        <title>Genomic Encyclopedia of Type Strains, Phase IV (KMG-IV): sequencing the most valuable type-strain genomes for metagenomic binning, comparative biology and taxonomic classification.</title>
        <authorList>
            <person name="Goeker M."/>
        </authorList>
    </citation>
    <scope>NUCLEOTIDE SEQUENCE [LARGE SCALE GENOMIC DNA]</scope>
    <source>
        <strain evidence="11 12">DSM 103371</strain>
    </source>
</reference>
<dbReference type="Gene3D" id="3.40.50.300">
    <property type="entry name" value="P-loop containing nucleotide triphosphate hydrolases"/>
    <property type="match status" value="1"/>
</dbReference>
<dbReference type="InterPro" id="IPR027417">
    <property type="entry name" value="P-loop_NTPase"/>
</dbReference>
<keyword evidence="4" id="KW-0963">Cytoplasm</keyword>
<comment type="subcellular location">
    <subcellularLocation>
        <location evidence="1">Cytoplasm</location>
    </subcellularLocation>
</comment>
<dbReference type="KEGG" id="salo:EF888_21340"/>
<comment type="caution">
    <text evidence="11">The sequence shown here is derived from an EMBL/GenBank/DDBJ whole genome shotgun (WGS) entry which is preliminary data.</text>
</comment>
<keyword evidence="6" id="KW-0479">Metal-binding</keyword>
<evidence type="ECO:0000256" key="5">
    <source>
        <dbReference type="ARBA" id="ARBA00022694"/>
    </source>
</evidence>
<dbReference type="RefSeq" id="WP_109759224.1">
    <property type="nucleotide sequence ID" value="NZ_CP034588.1"/>
</dbReference>
<dbReference type="Pfam" id="PF02367">
    <property type="entry name" value="TsaE"/>
    <property type="match status" value="1"/>
</dbReference>
<evidence type="ECO:0000256" key="4">
    <source>
        <dbReference type="ARBA" id="ARBA00022490"/>
    </source>
</evidence>
<evidence type="ECO:0000256" key="7">
    <source>
        <dbReference type="ARBA" id="ARBA00022741"/>
    </source>
</evidence>
<keyword evidence="7" id="KW-0547">Nucleotide-binding</keyword>
<name>A0A316GNN2_9RHOB</name>
<organism evidence="11 12">
    <name type="scientific">Silicimonas algicola</name>
    <dbReference type="NCBI Taxonomy" id="1826607"/>
    <lineage>
        <taxon>Bacteria</taxon>
        <taxon>Pseudomonadati</taxon>
        <taxon>Pseudomonadota</taxon>
        <taxon>Alphaproteobacteria</taxon>
        <taxon>Rhodobacterales</taxon>
        <taxon>Paracoccaceae</taxon>
    </lineage>
</organism>
<dbReference type="SUPFAM" id="SSF52540">
    <property type="entry name" value="P-loop containing nucleoside triphosphate hydrolases"/>
    <property type="match status" value="1"/>
</dbReference>
<evidence type="ECO:0000256" key="3">
    <source>
        <dbReference type="ARBA" id="ARBA00019010"/>
    </source>
</evidence>
<evidence type="ECO:0000256" key="8">
    <source>
        <dbReference type="ARBA" id="ARBA00022840"/>
    </source>
</evidence>
<sequence length="159" mass="17259">MDTTASVYLATDEDTRALGETLARKLGPGCVVLLDGPIGAGKTSLARAVIQSRMSRLCQVEDVPSPTYTLVQTYDDGESEIWHADLYRLSEAGEVAELGLDAAFEDAVVLVEWPDRLGSDVPQDALSVTMSIEGDGRRASFAWRDPRWTWVGRLGTVDA</sequence>
<keyword evidence="5" id="KW-0819">tRNA processing</keyword>
<proteinExistence type="inferred from homology"/>
<dbReference type="InterPro" id="IPR003442">
    <property type="entry name" value="T6A_TsaE"/>
</dbReference>
<keyword evidence="9" id="KW-0460">Magnesium</keyword>
<dbReference type="GO" id="GO:0005524">
    <property type="term" value="F:ATP binding"/>
    <property type="evidence" value="ECO:0007669"/>
    <property type="project" value="UniProtKB-KW"/>
</dbReference>
<keyword evidence="8" id="KW-0067">ATP-binding</keyword>
<evidence type="ECO:0000256" key="9">
    <source>
        <dbReference type="ARBA" id="ARBA00022842"/>
    </source>
</evidence>
<dbReference type="Proteomes" id="UP000245390">
    <property type="component" value="Unassembled WGS sequence"/>
</dbReference>
<evidence type="ECO:0000313" key="11">
    <source>
        <dbReference type="EMBL" id="PWK56537.1"/>
    </source>
</evidence>
<dbReference type="PANTHER" id="PTHR33540:SF2">
    <property type="entry name" value="TRNA THREONYLCARBAMOYLADENOSINE BIOSYNTHESIS PROTEIN TSAE"/>
    <property type="match status" value="1"/>
</dbReference>
<dbReference type="NCBIfam" id="TIGR00150">
    <property type="entry name" value="T6A_YjeE"/>
    <property type="match status" value="1"/>
</dbReference>
<comment type="similarity">
    <text evidence="2">Belongs to the TsaE family.</text>
</comment>
<evidence type="ECO:0000256" key="6">
    <source>
        <dbReference type="ARBA" id="ARBA00022723"/>
    </source>
</evidence>
<dbReference type="GO" id="GO:0046872">
    <property type="term" value="F:metal ion binding"/>
    <property type="evidence" value="ECO:0007669"/>
    <property type="project" value="UniProtKB-KW"/>
</dbReference>
<dbReference type="GO" id="GO:0005737">
    <property type="term" value="C:cytoplasm"/>
    <property type="evidence" value="ECO:0007669"/>
    <property type="project" value="UniProtKB-SubCell"/>
</dbReference>
<gene>
    <name evidence="11" type="ORF">C8D95_104209</name>
</gene>
<dbReference type="GO" id="GO:0002949">
    <property type="term" value="P:tRNA threonylcarbamoyladenosine modification"/>
    <property type="evidence" value="ECO:0007669"/>
    <property type="project" value="InterPro"/>
</dbReference>
<dbReference type="OrthoDB" id="9800307at2"/>
<accession>A0A316GNN2</accession>
<evidence type="ECO:0000313" key="12">
    <source>
        <dbReference type="Proteomes" id="UP000245390"/>
    </source>
</evidence>
<dbReference type="AlphaFoldDB" id="A0A316GNN2"/>
<protein>
    <recommendedName>
        <fullName evidence="3">tRNA threonylcarbamoyladenosine biosynthesis protein TsaE</fullName>
    </recommendedName>
    <alternativeName>
        <fullName evidence="10">t(6)A37 threonylcarbamoyladenosine biosynthesis protein TsaE</fullName>
    </alternativeName>
</protein>